<comment type="subcellular location">
    <subcellularLocation>
        <location evidence="1">Membrane</location>
    </subcellularLocation>
</comment>
<feature type="transmembrane region" description="Helical" evidence="5">
    <location>
        <begin position="84"/>
        <end position="103"/>
    </location>
</feature>
<dbReference type="InterPro" id="IPR050307">
    <property type="entry name" value="Sterol_Desaturase_Related"/>
</dbReference>
<dbReference type="AlphaFoldDB" id="A0A2K9PL60"/>
<dbReference type="InterPro" id="IPR006694">
    <property type="entry name" value="Fatty_acid_hydroxylase"/>
</dbReference>
<dbReference type="RefSeq" id="WP_102754449.1">
    <property type="nucleotide sequence ID" value="NZ_CP025791.1"/>
</dbReference>
<feature type="transmembrane region" description="Helical" evidence="5">
    <location>
        <begin position="52"/>
        <end position="72"/>
    </location>
</feature>
<dbReference type="GO" id="GO:0016491">
    <property type="term" value="F:oxidoreductase activity"/>
    <property type="evidence" value="ECO:0007669"/>
    <property type="project" value="InterPro"/>
</dbReference>
<organism evidence="7 8">
    <name type="scientific">Flavivirga eckloniae</name>
    <dbReference type="NCBI Taxonomy" id="1803846"/>
    <lineage>
        <taxon>Bacteria</taxon>
        <taxon>Pseudomonadati</taxon>
        <taxon>Bacteroidota</taxon>
        <taxon>Flavobacteriia</taxon>
        <taxon>Flavobacteriales</taxon>
        <taxon>Flavobacteriaceae</taxon>
        <taxon>Flavivirga</taxon>
    </lineage>
</organism>
<feature type="domain" description="Fatty acid hydroxylase" evidence="6">
    <location>
        <begin position="94"/>
        <end position="225"/>
    </location>
</feature>
<accession>A0A2K9PL60</accession>
<keyword evidence="3 5" id="KW-1133">Transmembrane helix</keyword>
<evidence type="ECO:0000256" key="3">
    <source>
        <dbReference type="ARBA" id="ARBA00022989"/>
    </source>
</evidence>
<dbReference type="PANTHER" id="PTHR11863">
    <property type="entry name" value="STEROL DESATURASE"/>
    <property type="match status" value="1"/>
</dbReference>
<dbReference type="KEGG" id="fek:C1H87_03285"/>
<dbReference type="Pfam" id="PF04116">
    <property type="entry name" value="FA_hydroxylase"/>
    <property type="match status" value="1"/>
</dbReference>
<gene>
    <name evidence="7" type="ORF">C1H87_03285</name>
</gene>
<dbReference type="Proteomes" id="UP000235826">
    <property type="component" value="Chromosome"/>
</dbReference>
<evidence type="ECO:0000256" key="5">
    <source>
        <dbReference type="SAM" id="Phobius"/>
    </source>
</evidence>
<feature type="transmembrane region" description="Helical" evidence="5">
    <location>
        <begin position="20"/>
        <end position="40"/>
    </location>
</feature>
<name>A0A2K9PL60_9FLAO</name>
<feature type="transmembrane region" description="Helical" evidence="5">
    <location>
        <begin position="165"/>
        <end position="184"/>
    </location>
</feature>
<keyword evidence="8" id="KW-1185">Reference proteome</keyword>
<dbReference type="GO" id="GO:0008610">
    <property type="term" value="P:lipid biosynthetic process"/>
    <property type="evidence" value="ECO:0007669"/>
    <property type="project" value="InterPro"/>
</dbReference>
<evidence type="ECO:0000256" key="2">
    <source>
        <dbReference type="ARBA" id="ARBA00022692"/>
    </source>
</evidence>
<evidence type="ECO:0000313" key="7">
    <source>
        <dbReference type="EMBL" id="AUP77790.1"/>
    </source>
</evidence>
<dbReference type="GO" id="GO:0016020">
    <property type="term" value="C:membrane"/>
    <property type="evidence" value="ECO:0007669"/>
    <property type="project" value="UniProtKB-SubCell"/>
</dbReference>
<evidence type="ECO:0000256" key="4">
    <source>
        <dbReference type="ARBA" id="ARBA00023136"/>
    </source>
</evidence>
<evidence type="ECO:0000259" key="6">
    <source>
        <dbReference type="Pfam" id="PF04116"/>
    </source>
</evidence>
<reference evidence="7 8" key="1">
    <citation type="submission" date="2018-01" db="EMBL/GenBank/DDBJ databases">
        <title>Complete genome sequence of Flavivirga eckloniae ECD14 isolated from seaweed Ecklonia cava.</title>
        <authorList>
            <person name="Lee J.H."/>
            <person name="Baik K.S."/>
            <person name="Seong C.N."/>
        </authorList>
    </citation>
    <scope>NUCLEOTIDE SEQUENCE [LARGE SCALE GENOMIC DNA]</scope>
    <source>
        <strain evidence="7 8">ECD14</strain>
    </source>
</reference>
<dbReference type="GO" id="GO:0005506">
    <property type="term" value="F:iron ion binding"/>
    <property type="evidence" value="ECO:0007669"/>
    <property type="project" value="InterPro"/>
</dbReference>
<evidence type="ECO:0000256" key="1">
    <source>
        <dbReference type="ARBA" id="ARBA00004370"/>
    </source>
</evidence>
<dbReference type="OrthoDB" id="9770329at2"/>
<sequence>MNLQTIIAQLPSPIEILLDPVSLIVYAIFGGLFIWESLFPARELPKIKFWKLRGLLFFIAFLLLTTYIPLLWDDFFARFQLFDLSHLSLTSQTILGVFLFELVQYGWHISMHKSNFLFRTSHQIHHSSERLDVPSTFIFSINDMIGISLVGSISFAVIMGLSPEAITAVILSTTFFGVFQHANIHTPRWIGYIIQRPESHTLHHAKGIHKYNYTDLPIIDMLFGTFKNPQNHEHETGYYLGASNKVLDMLMFRDVSKQKNK</sequence>
<keyword evidence="2 5" id="KW-0812">Transmembrane</keyword>
<keyword evidence="4 5" id="KW-0472">Membrane</keyword>
<evidence type="ECO:0000313" key="8">
    <source>
        <dbReference type="Proteomes" id="UP000235826"/>
    </source>
</evidence>
<proteinExistence type="predicted"/>
<dbReference type="EMBL" id="CP025791">
    <property type="protein sequence ID" value="AUP77790.1"/>
    <property type="molecule type" value="Genomic_DNA"/>
</dbReference>
<protein>
    <submittedName>
        <fullName evidence="7">Fatty acid hydroxylase</fullName>
    </submittedName>
</protein>
<feature type="transmembrane region" description="Helical" evidence="5">
    <location>
        <begin position="137"/>
        <end position="159"/>
    </location>
</feature>